<name>A0A316UB65_9BASI</name>
<sequence>MTAPLIPHLTTSVGSRHCSVAVHIKRDRRTCLHVLTCHGTILFPLMNSAMIDPLSHRFFLPPLSSRTVPLCHCVQELRAGEHPAPTGNCFTGIPRPGPSVLGADSSSRLVSSSLAPPSTLRLSPRLANSSAAPLACTPSLARFAASSTTEQFPNPTPPPPTHTRARTQG</sequence>
<dbReference type="EMBL" id="KZ819324">
    <property type="protein sequence ID" value="PWN21691.1"/>
    <property type="molecule type" value="Genomic_DNA"/>
</dbReference>
<proteinExistence type="predicted"/>
<protein>
    <submittedName>
        <fullName evidence="2">Uncharacterized protein</fullName>
    </submittedName>
</protein>
<evidence type="ECO:0000256" key="1">
    <source>
        <dbReference type="SAM" id="MobiDB-lite"/>
    </source>
</evidence>
<feature type="region of interest" description="Disordered" evidence="1">
    <location>
        <begin position="145"/>
        <end position="169"/>
    </location>
</feature>
<organism evidence="2 3">
    <name type="scientific">Pseudomicrostroma glucosiphilum</name>
    <dbReference type="NCBI Taxonomy" id="1684307"/>
    <lineage>
        <taxon>Eukaryota</taxon>
        <taxon>Fungi</taxon>
        <taxon>Dikarya</taxon>
        <taxon>Basidiomycota</taxon>
        <taxon>Ustilaginomycotina</taxon>
        <taxon>Exobasidiomycetes</taxon>
        <taxon>Microstromatales</taxon>
        <taxon>Microstromatales incertae sedis</taxon>
        <taxon>Pseudomicrostroma</taxon>
    </lineage>
</organism>
<dbReference type="Proteomes" id="UP000245942">
    <property type="component" value="Unassembled WGS sequence"/>
</dbReference>
<dbReference type="RefSeq" id="XP_025348851.1">
    <property type="nucleotide sequence ID" value="XM_025489359.1"/>
</dbReference>
<reference evidence="2 3" key="1">
    <citation type="journal article" date="2018" name="Mol. Biol. Evol.">
        <title>Broad Genomic Sampling Reveals a Smut Pathogenic Ancestry of the Fungal Clade Ustilaginomycotina.</title>
        <authorList>
            <person name="Kijpornyongpan T."/>
            <person name="Mondo S.J."/>
            <person name="Barry K."/>
            <person name="Sandor L."/>
            <person name="Lee J."/>
            <person name="Lipzen A."/>
            <person name="Pangilinan J."/>
            <person name="LaButti K."/>
            <person name="Hainaut M."/>
            <person name="Henrissat B."/>
            <person name="Grigoriev I.V."/>
            <person name="Spatafora J.W."/>
            <person name="Aime M.C."/>
        </authorList>
    </citation>
    <scope>NUCLEOTIDE SEQUENCE [LARGE SCALE GENOMIC DNA]</scope>
    <source>
        <strain evidence="2 3">MCA 4718</strain>
    </source>
</reference>
<dbReference type="AlphaFoldDB" id="A0A316UB65"/>
<evidence type="ECO:0000313" key="3">
    <source>
        <dbReference type="Proteomes" id="UP000245942"/>
    </source>
</evidence>
<keyword evidence="3" id="KW-1185">Reference proteome</keyword>
<dbReference type="GeneID" id="37011093"/>
<accession>A0A316UB65</accession>
<gene>
    <name evidence="2" type="ORF">BCV69DRAFT_152295</name>
</gene>
<evidence type="ECO:0000313" key="2">
    <source>
        <dbReference type="EMBL" id="PWN21691.1"/>
    </source>
</evidence>